<organism evidence="2">
    <name type="scientific">Microvirus mar51</name>
    <dbReference type="NCBI Taxonomy" id="2851187"/>
    <lineage>
        <taxon>Viruses</taxon>
        <taxon>Monodnaviria</taxon>
        <taxon>Sangervirae</taxon>
        <taxon>Phixviricota</taxon>
        <taxon>Malgrandaviricetes</taxon>
        <taxon>Petitvirales</taxon>
        <taxon>Microviridae</taxon>
    </lineage>
</organism>
<protein>
    <submittedName>
        <fullName evidence="2">Uncharacterized protein</fullName>
    </submittedName>
</protein>
<proteinExistence type="predicted"/>
<name>A0A8F5RB18_9VIRU</name>
<evidence type="ECO:0000256" key="1">
    <source>
        <dbReference type="SAM" id="Phobius"/>
    </source>
</evidence>
<dbReference type="EMBL" id="MZ089797">
    <property type="protein sequence ID" value="QXN75250.1"/>
    <property type="molecule type" value="Genomic_DNA"/>
</dbReference>
<keyword evidence="1" id="KW-0812">Transmembrane</keyword>
<sequence length="109" mass="12528">MGTCRHPIACFYICPSLLPFPLVFHCVAPSRKRCYMKNTRGVAGDGESPVLILAFRARSEKLAHKVTLNNIYIMNPTKRFVFRAIFKLLDKITLILEILFNSKKNKKNE</sequence>
<evidence type="ECO:0000313" key="2">
    <source>
        <dbReference type="EMBL" id="QXN75250.1"/>
    </source>
</evidence>
<reference evidence="2" key="1">
    <citation type="submission" date="2021-04" db="EMBL/GenBank/DDBJ databases">
        <title>Genomes of microviruses identified in yellow-bellied marmot fecal samples.</title>
        <authorList>
            <person name="Varsani A."/>
            <person name="Kraberger S."/>
            <person name="Chatterjee A."/>
            <person name="Richet C."/>
            <person name="Fontenele R.S."/>
            <person name="Schmidlin K."/>
            <person name="Blumstein D.T."/>
        </authorList>
    </citation>
    <scope>NUCLEOTIDE SEQUENCE</scope>
    <source>
        <strain evidence="2">Mar51</strain>
    </source>
</reference>
<keyword evidence="1" id="KW-0472">Membrane</keyword>
<accession>A0A8F5RB18</accession>
<keyword evidence="1" id="KW-1133">Transmembrane helix</keyword>
<feature type="transmembrane region" description="Helical" evidence="1">
    <location>
        <begin position="6"/>
        <end position="28"/>
    </location>
</feature>